<evidence type="ECO:0000256" key="4">
    <source>
        <dbReference type="RuleBase" id="RU003345"/>
    </source>
</evidence>
<dbReference type="EMBL" id="AHZU02001529">
    <property type="protein sequence ID" value="KFG31413.1"/>
    <property type="molecule type" value="Genomic_DNA"/>
</dbReference>
<dbReference type="EC" id="1.2.1.24" evidence="7"/>
<dbReference type="InterPro" id="IPR016163">
    <property type="entry name" value="Ald_DH_C"/>
</dbReference>
<dbReference type="Pfam" id="PF00171">
    <property type="entry name" value="Aldedh"/>
    <property type="match status" value="2"/>
</dbReference>
<dbReference type="InterPro" id="IPR050740">
    <property type="entry name" value="Aldehyde_DH_Superfamily"/>
</dbReference>
<comment type="caution">
    <text evidence="7">The sequence shown here is derived from an EMBL/GenBank/DDBJ whole genome shotgun (WGS) entry which is preliminary data.</text>
</comment>
<evidence type="ECO:0000256" key="5">
    <source>
        <dbReference type="SAM" id="MobiDB-lite"/>
    </source>
</evidence>
<feature type="domain" description="Aldehyde dehydrogenase" evidence="6">
    <location>
        <begin position="604"/>
        <end position="702"/>
    </location>
</feature>
<dbReference type="VEuPathDB" id="ToxoDB:TGDOM2_257480"/>
<evidence type="ECO:0000256" key="3">
    <source>
        <dbReference type="PROSITE-ProRule" id="PRU10007"/>
    </source>
</evidence>
<keyword evidence="2 4" id="KW-0560">Oxidoreductase</keyword>
<feature type="region of interest" description="Disordered" evidence="5">
    <location>
        <begin position="95"/>
        <end position="118"/>
    </location>
</feature>
<dbReference type="PROSITE" id="PS00687">
    <property type="entry name" value="ALDEHYDE_DEHYDR_GLU"/>
    <property type="match status" value="1"/>
</dbReference>
<evidence type="ECO:0000313" key="7">
    <source>
        <dbReference type="EMBL" id="KFG31413.1"/>
    </source>
</evidence>
<dbReference type="SUPFAM" id="SSF53720">
    <property type="entry name" value="ALDH-like"/>
    <property type="match status" value="1"/>
</dbReference>
<feature type="active site" evidence="3">
    <location>
        <position position="447"/>
    </location>
</feature>
<dbReference type="AlphaFoldDB" id="A0A086JGZ5"/>
<dbReference type="CDD" id="cd07103">
    <property type="entry name" value="ALDH_F5_SSADH_GabD"/>
    <property type="match status" value="1"/>
</dbReference>
<comment type="similarity">
    <text evidence="1 4">Belongs to the aldehyde dehydrogenase family.</text>
</comment>
<dbReference type="InterPro" id="IPR016161">
    <property type="entry name" value="Ald_DH/histidinol_DH"/>
</dbReference>
<dbReference type="GO" id="GO:0004777">
    <property type="term" value="F:succinate-semialdehyde dehydrogenase (NAD+) activity"/>
    <property type="evidence" value="ECO:0007669"/>
    <property type="project" value="UniProtKB-EC"/>
</dbReference>
<dbReference type="Gene3D" id="3.40.605.10">
    <property type="entry name" value="Aldehyde Dehydrogenase, Chain A, domain 1"/>
    <property type="match status" value="2"/>
</dbReference>
<dbReference type="GO" id="GO:0009450">
    <property type="term" value="P:gamma-aminobutyric acid catabolic process"/>
    <property type="evidence" value="ECO:0007669"/>
    <property type="project" value="TreeGrafter"/>
</dbReference>
<dbReference type="PANTHER" id="PTHR43353">
    <property type="entry name" value="SUCCINATE-SEMIALDEHYDE DEHYDROGENASE, MITOCHONDRIAL"/>
    <property type="match status" value="1"/>
</dbReference>
<dbReference type="OrthoDB" id="310895at2759"/>
<name>A0A086JGZ5_TOXGO</name>
<dbReference type="Gene3D" id="3.40.309.10">
    <property type="entry name" value="Aldehyde Dehydrogenase, Chain A, domain 2"/>
    <property type="match status" value="2"/>
</dbReference>
<dbReference type="InterPro" id="IPR016162">
    <property type="entry name" value="Ald_DH_N"/>
</dbReference>
<dbReference type="InterPro" id="IPR029510">
    <property type="entry name" value="Ald_DH_CS_GLU"/>
</dbReference>
<dbReference type="InterPro" id="IPR015590">
    <property type="entry name" value="Aldehyde_DH_dom"/>
</dbReference>
<evidence type="ECO:0000259" key="6">
    <source>
        <dbReference type="Pfam" id="PF00171"/>
    </source>
</evidence>
<gene>
    <name evidence="7" type="ORF">TGDOM2_257480</name>
</gene>
<evidence type="ECO:0000313" key="8">
    <source>
        <dbReference type="Proteomes" id="UP000028837"/>
    </source>
</evidence>
<dbReference type="PANTHER" id="PTHR43353:SF5">
    <property type="entry name" value="SUCCINATE-SEMIALDEHYDE DEHYDROGENASE, MITOCHONDRIAL"/>
    <property type="match status" value="1"/>
</dbReference>
<dbReference type="SMR" id="A0A086JGZ5"/>
<proteinExistence type="inferred from homology"/>
<evidence type="ECO:0000256" key="2">
    <source>
        <dbReference type="ARBA" id="ARBA00023002"/>
    </source>
</evidence>
<dbReference type="FunFam" id="3.40.605.10:FF:000005">
    <property type="entry name" value="Succinate-semialdehyde dehydrogenase I"/>
    <property type="match status" value="1"/>
</dbReference>
<accession>A0A086JGZ5</accession>
<evidence type="ECO:0000256" key="1">
    <source>
        <dbReference type="ARBA" id="ARBA00009986"/>
    </source>
</evidence>
<sequence>MVSISCGRIRARPSLISFPCALQTLVCEIRRGIRSSDLGRDCSSACTPISAERCSRASTRLSASSGSEIRASSNFLHSCTAGDLGCSRDLAHTQVPTASESSTQRRKAARGRFSASSSSSVPPFFCPSPVSPAFRTSRPFATMSSAFTDTTASSIAKTRELLKTLQLGAVVNGVWLRSQDTDSSTLPPSLASLLPSNSYCEEEETEGAASASFAVTDPATGQEIYRLPALGRIYTRAAIAAAEKTQREEWGCERKAPVLRRRHVLLEWERLVKQEKESIAHIMTLESGKPLAESRNEVMYAASFIGWFAEQIRRENGIIIPSPAGDKTMIAYRQPVGVCALITPWNFPAAMLTRKAAAALAAGCCCVCKVPHDAPLSALYIAKLAEKAGVPKGALNVLTTDSEGSRRFGAEVCQSEVVRKISFTGSTAVGKLLMRQAADTVKRVSMELGGNAPFIVFEDANIDEAVQAIVACKFRGAGQTCVCANRVYVHRDVWDQVVPAVVKLVREQIVGHGLTHGVSIGPVINQKAVESIDSLVEDAVERGAKILLKGGPNAKLKRLPEELSRGSFYWPVVLDCREFDGQEEQGLKEEKDAGKEGAKEATVARILQAEIFGPVLALYSFSSEEEVIRRANATRAGLAAYMCSENINRVRRVSAALEGGMVGVNTGVISAAEAPFGGVKESGVGREGSIYGLDEYSQIKYVCVGGGHQ</sequence>
<dbReference type="Proteomes" id="UP000028837">
    <property type="component" value="Unassembled WGS sequence"/>
</dbReference>
<protein>
    <submittedName>
        <fullName evidence="7">NADP-dependent succinate-semialdehyde dehydrogenase</fullName>
        <ecNumber evidence="7">1.2.1.24</ecNumber>
    </submittedName>
</protein>
<organism evidence="7 8">
    <name type="scientific">Toxoplasma gondii GAB2-2007-GAL-DOM2</name>
    <dbReference type="NCBI Taxonomy" id="1130820"/>
    <lineage>
        <taxon>Eukaryota</taxon>
        <taxon>Sar</taxon>
        <taxon>Alveolata</taxon>
        <taxon>Apicomplexa</taxon>
        <taxon>Conoidasida</taxon>
        <taxon>Coccidia</taxon>
        <taxon>Eucoccidiorida</taxon>
        <taxon>Eimeriorina</taxon>
        <taxon>Sarcocystidae</taxon>
        <taxon>Toxoplasma</taxon>
    </lineage>
</organism>
<feature type="domain" description="Aldehyde dehydrogenase" evidence="6">
    <location>
        <begin position="210"/>
        <end position="575"/>
    </location>
</feature>
<reference evidence="7 8" key="1">
    <citation type="submission" date="2014-02" db="EMBL/GenBank/DDBJ databases">
        <authorList>
            <person name="Sibley D."/>
            <person name="Venepally P."/>
            <person name="Karamycheva S."/>
            <person name="Hadjithomas M."/>
            <person name="Khan A."/>
            <person name="Brunk B."/>
            <person name="Roos D."/>
            <person name="Caler E."/>
            <person name="Lorenzi H."/>
        </authorList>
    </citation>
    <scope>NUCLEOTIDE SEQUENCE [LARGE SCALE GENOMIC DNA]</scope>
    <source>
        <strain evidence="7 8">GAB2-2007-GAL-DOM2</strain>
    </source>
</reference>